<dbReference type="PANTHER" id="PTHR37260:SF2">
    <property type="entry name" value="PROTEIN ECERIFERUM 16"/>
    <property type="match status" value="1"/>
</dbReference>
<feature type="compositionally biased region" description="Acidic residues" evidence="1">
    <location>
        <begin position="27"/>
        <end position="39"/>
    </location>
</feature>
<dbReference type="PANTHER" id="PTHR37260">
    <property type="entry name" value="PHOSPHORELAY PROTEIN"/>
    <property type="match status" value="1"/>
</dbReference>
<dbReference type="AlphaFoldDB" id="A0A6P5XCS2"/>
<feature type="region of interest" description="Disordered" evidence="1">
    <location>
        <begin position="121"/>
        <end position="143"/>
    </location>
</feature>
<dbReference type="InterPro" id="IPR053342">
    <property type="entry name" value="Exosome_cofactor/PTGS_suppr"/>
</dbReference>
<dbReference type="OrthoDB" id="685075at2759"/>
<evidence type="ECO:0000313" key="2">
    <source>
        <dbReference type="Proteomes" id="UP000515121"/>
    </source>
</evidence>
<dbReference type="KEGG" id="dzi:111282354"/>
<name>A0A6P5XCS2_DURZI</name>
<sequence length="274" mass="30014">MQTGKQIREKTCQAQRVSALASNWDRYEEEFDSGSEDPSGDTASQAPDIIVPKSKGADFRHLIAEAQSQLHSNPYSDSLPSLDDVLPGDFNQFVGSMLAVRGEGILSWTGNDNFVVEDRTTAPPENAERSKVNRNQESDQMQTTSDRIAAAKITEELNLNDFPETVNFAAKNVGHMSFEAAAAEAELDMLLNSFDETKILDNSGLNSKKPSSDFRREGSPSLPQLARKGIDSSKSAVITTSFDGLLLDLLQETSTRFDGLLLIRNLTHVNQTDG</sequence>
<protein>
    <submittedName>
        <fullName evidence="3">Uncharacterized protein LOC111282354</fullName>
    </submittedName>
</protein>
<gene>
    <name evidence="3" type="primary">LOC111282354</name>
</gene>
<keyword evidence="2" id="KW-1185">Reference proteome</keyword>
<evidence type="ECO:0000313" key="3">
    <source>
        <dbReference type="RefSeq" id="XP_022726135.1"/>
    </source>
</evidence>
<feature type="compositionally biased region" description="Basic and acidic residues" evidence="1">
    <location>
        <begin position="121"/>
        <end position="137"/>
    </location>
</feature>
<reference evidence="3" key="1">
    <citation type="submission" date="2025-08" db="UniProtKB">
        <authorList>
            <consortium name="RefSeq"/>
        </authorList>
    </citation>
    <scope>IDENTIFICATION</scope>
    <source>
        <tissue evidence="3">Fruit stalk</tissue>
    </source>
</reference>
<dbReference type="RefSeq" id="XP_022726135.1">
    <property type="nucleotide sequence ID" value="XM_022870400.1"/>
</dbReference>
<feature type="region of interest" description="Disordered" evidence="1">
    <location>
        <begin position="27"/>
        <end position="48"/>
    </location>
</feature>
<feature type="region of interest" description="Disordered" evidence="1">
    <location>
        <begin position="201"/>
        <end position="227"/>
    </location>
</feature>
<dbReference type="Proteomes" id="UP000515121">
    <property type="component" value="Unplaced"/>
</dbReference>
<organism evidence="2 3">
    <name type="scientific">Durio zibethinus</name>
    <name type="common">Durian</name>
    <dbReference type="NCBI Taxonomy" id="66656"/>
    <lineage>
        <taxon>Eukaryota</taxon>
        <taxon>Viridiplantae</taxon>
        <taxon>Streptophyta</taxon>
        <taxon>Embryophyta</taxon>
        <taxon>Tracheophyta</taxon>
        <taxon>Spermatophyta</taxon>
        <taxon>Magnoliopsida</taxon>
        <taxon>eudicotyledons</taxon>
        <taxon>Gunneridae</taxon>
        <taxon>Pentapetalae</taxon>
        <taxon>rosids</taxon>
        <taxon>malvids</taxon>
        <taxon>Malvales</taxon>
        <taxon>Malvaceae</taxon>
        <taxon>Helicteroideae</taxon>
        <taxon>Durio</taxon>
    </lineage>
</organism>
<dbReference type="GeneID" id="111282354"/>
<proteinExistence type="predicted"/>
<evidence type="ECO:0000256" key="1">
    <source>
        <dbReference type="SAM" id="MobiDB-lite"/>
    </source>
</evidence>
<accession>A0A6P5XCS2</accession>